<protein>
    <submittedName>
        <fullName evidence="7">Flippase GtrA</fullName>
    </submittedName>
</protein>
<dbReference type="EMBL" id="VFIA01000012">
    <property type="protein sequence ID" value="MBC3791860.1"/>
    <property type="molecule type" value="Genomic_DNA"/>
</dbReference>
<dbReference type="Proteomes" id="UP000700732">
    <property type="component" value="Unassembled WGS sequence"/>
</dbReference>
<organism evidence="7 8">
    <name type="scientific">Spirosoma utsteinense</name>
    <dbReference type="NCBI Taxonomy" id="2585773"/>
    <lineage>
        <taxon>Bacteria</taxon>
        <taxon>Pseudomonadati</taxon>
        <taxon>Bacteroidota</taxon>
        <taxon>Cytophagia</taxon>
        <taxon>Cytophagales</taxon>
        <taxon>Cytophagaceae</taxon>
        <taxon>Spirosoma</taxon>
    </lineage>
</organism>
<keyword evidence="3 5" id="KW-1133">Transmembrane helix</keyword>
<comment type="subcellular location">
    <subcellularLocation>
        <location evidence="1">Membrane</location>
        <topology evidence="1">Multi-pass membrane protein</topology>
    </subcellularLocation>
</comment>
<feature type="domain" description="GtrA/DPMS transmembrane" evidence="6">
    <location>
        <begin position="15"/>
        <end position="125"/>
    </location>
</feature>
<evidence type="ECO:0000313" key="8">
    <source>
        <dbReference type="Proteomes" id="UP000700732"/>
    </source>
</evidence>
<feature type="transmembrane region" description="Helical" evidence="5">
    <location>
        <begin position="72"/>
        <end position="89"/>
    </location>
</feature>
<accession>A0ABR6W7T8</accession>
<sequence length="126" mass="13668">MLSGLPVFVRALIGSLLATGTDYSLSFGLHHWFRVSGVVATGFGASLGAVVGFMLSRYWVFPGQSRSRKQQAMRYGFVSLLSGTGNMAGMQLADFAALPFSPSRVGVGVLVYIFISYPINRRYVFS</sequence>
<keyword evidence="8" id="KW-1185">Reference proteome</keyword>
<dbReference type="InterPro" id="IPR007267">
    <property type="entry name" value="GtrA_DPMS_TM"/>
</dbReference>
<comment type="caution">
    <text evidence="7">The sequence shown here is derived from an EMBL/GenBank/DDBJ whole genome shotgun (WGS) entry which is preliminary data.</text>
</comment>
<keyword evidence="4 5" id="KW-0472">Membrane</keyword>
<dbReference type="RefSeq" id="WP_186737643.1">
    <property type="nucleotide sequence ID" value="NZ_VFIA01000012.1"/>
</dbReference>
<evidence type="ECO:0000256" key="5">
    <source>
        <dbReference type="SAM" id="Phobius"/>
    </source>
</evidence>
<evidence type="ECO:0000256" key="1">
    <source>
        <dbReference type="ARBA" id="ARBA00004141"/>
    </source>
</evidence>
<feature type="transmembrane region" description="Helical" evidence="5">
    <location>
        <begin position="95"/>
        <end position="115"/>
    </location>
</feature>
<keyword evidence="2 5" id="KW-0812">Transmembrane</keyword>
<dbReference type="Pfam" id="PF04138">
    <property type="entry name" value="GtrA_DPMS_TM"/>
    <property type="match status" value="1"/>
</dbReference>
<gene>
    <name evidence="7" type="ORF">FH603_2368</name>
</gene>
<proteinExistence type="predicted"/>
<evidence type="ECO:0000259" key="6">
    <source>
        <dbReference type="Pfam" id="PF04138"/>
    </source>
</evidence>
<evidence type="ECO:0000256" key="4">
    <source>
        <dbReference type="ARBA" id="ARBA00023136"/>
    </source>
</evidence>
<name>A0ABR6W7T8_9BACT</name>
<evidence type="ECO:0000256" key="2">
    <source>
        <dbReference type="ARBA" id="ARBA00022692"/>
    </source>
</evidence>
<evidence type="ECO:0000256" key="3">
    <source>
        <dbReference type="ARBA" id="ARBA00022989"/>
    </source>
</evidence>
<feature type="transmembrane region" description="Helical" evidence="5">
    <location>
        <begin position="42"/>
        <end position="60"/>
    </location>
</feature>
<evidence type="ECO:0000313" key="7">
    <source>
        <dbReference type="EMBL" id="MBC3791860.1"/>
    </source>
</evidence>
<reference evidence="7 8" key="1">
    <citation type="submission" date="2019-06" db="EMBL/GenBank/DDBJ databases">
        <title>Spirosoma utsteinense sp. nov. isolated from Antarctic ice-free soils.</title>
        <authorList>
            <person name="Tahon G."/>
        </authorList>
    </citation>
    <scope>NUCLEOTIDE SEQUENCE [LARGE SCALE GENOMIC DNA]</scope>
    <source>
        <strain evidence="7 8">LMG 31447</strain>
    </source>
</reference>